<gene>
    <name evidence="1" type="ORF">CXK99_13520</name>
</gene>
<accession>A0A2N8RCY6</accession>
<name>A0A2N8RCY6_STUST</name>
<proteinExistence type="predicted"/>
<reference evidence="1 2" key="1">
    <citation type="submission" date="2018-01" db="EMBL/GenBank/DDBJ databases">
        <title>Denitrification phenotypes of diverse strains of Pseudomonas stutzeri.</title>
        <authorList>
            <person name="Milligan D.A."/>
            <person name="Bergaust L."/>
            <person name="Bakken L.R."/>
            <person name="Frostegard A."/>
        </authorList>
    </citation>
    <scope>NUCLEOTIDE SEQUENCE [LARGE SCALE GENOMIC DNA]</scope>
    <source>
        <strain evidence="1 2">CCUG 44592</strain>
    </source>
</reference>
<dbReference type="EMBL" id="POUM01000011">
    <property type="protein sequence ID" value="PNF58937.1"/>
    <property type="molecule type" value="Genomic_DNA"/>
</dbReference>
<organism evidence="1 2">
    <name type="scientific">Stutzerimonas stutzeri</name>
    <name type="common">Pseudomonas stutzeri</name>
    <dbReference type="NCBI Taxonomy" id="316"/>
    <lineage>
        <taxon>Bacteria</taxon>
        <taxon>Pseudomonadati</taxon>
        <taxon>Pseudomonadota</taxon>
        <taxon>Gammaproteobacteria</taxon>
        <taxon>Pseudomonadales</taxon>
        <taxon>Pseudomonadaceae</taxon>
        <taxon>Stutzerimonas</taxon>
    </lineage>
</organism>
<dbReference type="RefSeq" id="WP_102820883.1">
    <property type="nucleotide sequence ID" value="NZ_JAMOHR010000010.1"/>
</dbReference>
<dbReference type="AlphaFoldDB" id="A0A2N8RCY6"/>
<protein>
    <submittedName>
        <fullName evidence="1">Uncharacterized protein</fullName>
    </submittedName>
</protein>
<evidence type="ECO:0000313" key="1">
    <source>
        <dbReference type="EMBL" id="PNF58937.1"/>
    </source>
</evidence>
<comment type="caution">
    <text evidence="1">The sequence shown here is derived from an EMBL/GenBank/DDBJ whole genome shotgun (WGS) entry which is preliminary data.</text>
</comment>
<dbReference type="Proteomes" id="UP000236003">
    <property type="component" value="Unassembled WGS sequence"/>
</dbReference>
<sequence length="142" mass="14937">MSLTRVLFIAAVLGLGYKLWSGHQQEALLQASTTSSPSGFISVAMPGGARPGVVMVFAPVNCPSDEARRADELAAGLSRMGIAVQRSSHFSTETSNPDAEQRAQLQRTVAVLNGGIPAVFFNGMGKANPTLDEVVAQVRAPR</sequence>
<evidence type="ECO:0000313" key="2">
    <source>
        <dbReference type="Proteomes" id="UP000236003"/>
    </source>
</evidence>